<organism evidence="7 8">
    <name type="scientific">Boothiomyces macroporosus</name>
    <dbReference type="NCBI Taxonomy" id="261099"/>
    <lineage>
        <taxon>Eukaryota</taxon>
        <taxon>Fungi</taxon>
        <taxon>Fungi incertae sedis</taxon>
        <taxon>Chytridiomycota</taxon>
        <taxon>Chytridiomycota incertae sedis</taxon>
        <taxon>Chytridiomycetes</taxon>
        <taxon>Rhizophydiales</taxon>
        <taxon>Terramycetaceae</taxon>
        <taxon>Boothiomyces</taxon>
    </lineage>
</organism>
<feature type="non-terminal residue" evidence="7">
    <location>
        <position position="1"/>
    </location>
</feature>
<keyword evidence="8" id="KW-1185">Reference proteome</keyword>
<dbReference type="InterPro" id="IPR036513">
    <property type="entry name" value="STAS_dom_sf"/>
</dbReference>
<keyword evidence="3 5" id="KW-1133">Transmembrane helix</keyword>
<reference evidence="7" key="1">
    <citation type="submission" date="2020-05" db="EMBL/GenBank/DDBJ databases">
        <title>Phylogenomic resolution of chytrid fungi.</title>
        <authorList>
            <person name="Stajich J.E."/>
            <person name="Amses K."/>
            <person name="Simmons R."/>
            <person name="Seto K."/>
            <person name="Myers J."/>
            <person name="Bonds A."/>
            <person name="Quandt C.A."/>
            <person name="Barry K."/>
            <person name="Liu P."/>
            <person name="Grigoriev I."/>
            <person name="Longcore J.E."/>
            <person name="James T.Y."/>
        </authorList>
    </citation>
    <scope>NUCLEOTIDE SEQUENCE</scope>
    <source>
        <strain evidence="7">PLAUS21</strain>
    </source>
</reference>
<feature type="transmembrane region" description="Helical" evidence="5">
    <location>
        <begin position="378"/>
        <end position="394"/>
    </location>
</feature>
<dbReference type="Pfam" id="PF01740">
    <property type="entry name" value="STAS"/>
    <property type="match status" value="1"/>
</dbReference>
<gene>
    <name evidence="7" type="primary">SUL2</name>
    <name evidence="7" type="ORF">HK103_002242</name>
</gene>
<dbReference type="SUPFAM" id="SSF52091">
    <property type="entry name" value="SpoIIaa-like"/>
    <property type="match status" value="1"/>
</dbReference>
<dbReference type="Gene3D" id="3.30.750.24">
    <property type="entry name" value="STAS domain"/>
    <property type="match status" value="1"/>
</dbReference>
<evidence type="ECO:0000256" key="4">
    <source>
        <dbReference type="ARBA" id="ARBA00023136"/>
    </source>
</evidence>
<dbReference type="EMBL" id="JADGKB010000176">
    <property type="protein sequence ID" value="KAJ3251598.1"/>
    <property type="molecule type" value="Genomic_DNA"/>
</dbReference>
<evidence type="ECO:0000256" key="5">
    <source>
        <dbReference type="SAM" id="Phobius"/>
    </source>
</evidence>
<feature type="transmembrane region" description="Helical" evidence="5">
    <location>
        <begin position="324"/>
        <end position="342"/>
    </location>
</feature>
<evidence type="ECO:0000256" key="3">
    <source>
        <dbReference type="ARBA" id="ARBA00022989"/>
    </source>
</evidence>
<dbReference type="Pfam" id="PF00916">
    <property type="entry name" value="Sulfate_transp"/>
    <property type="match status" value="1"/>
</dbReference>
<evidence type="ECO:0000256" key="2">
    <source>
        <dbReference type="ARBA" id="ARBA00022692"/>
    </source>
</evidence>
<comment type="caution">
    <text evidence="7">The sequence shown here is derived from an EMBL/GenBank/DDBJ whole genome shotgun (WGS) entry which is preliminary data.</text>
</comment>
<feature type="transmembrane region" description="Helical" evidence="5">
    <location>
        <begin position="142"/>
        <end position="167"/>
    </location>
</feature>
<dbReference type="InterPro" id="IPR011547">
    <property type="entry name" value="SLC26A/SulP_dom"/>
</dbReference>
<proteinExistence type="predicted"/>
<feature type="transmembrane region" description="Helical" evidence="5">
    <location>
        <begin position="174"/>
        <end position="196"/>
    </location>
</feature>
<dbReference type="Proteomes" id="UP001210925">
    <property type="component" value="Unassembled WGS sequence"/>
</dbReference>
<dbReference type="InterPro" id="IPR002645">
    <property type="entry name" value="STAS_dom"/>
</dbReference>
<feature type="transmembrane region" description="Helical" evidence="5">
    <location>
        <begin position="300"/>
        <end position="318"/>
    </location>
</feature>
<evidence type="ECO:0000313" key="7">
    <source>
        <dbReference type="EMBL" id="KAJ3251598.1"/>
    </source>
</evidence>
<accession>A0AAD5U9J2</accession>
<feature type="transmembrane region" description="Helical" evidence="5">
    <location>
        <begin position="62"/>
        <end position="85"/>
    </location>
</feature>
<dbReference type="GO" id="GO:0055085">
    <property type="term" value="P:transmembrane transport"/>
    <property type="evidence" value="ECO:0007669"/>
    <property type="project" value="InterPro"/>
</dbReference>
<evidence type="ECO:0000313" key="8">
    <source>
        <dbReference type="Proteomes" id="UP001210925"/>
    </source>
</evidence>
<feature type="transmembrane region" description="Helical" evidence="5">
    <location>
        <begin position="12"/>
        <end position="29"/>
    </location>
</feature>
<dbReference type="CDD" id="cd07042">
    <property type="entry name" value="STAS_SulP_like_sulfate_transporter"/>
    <property type="match status" value="1"/>
</dbReference>
<dbReference type="PANTHER" id="PTHR11814">
    <property type="entry name" value="SULFATE TRANSPORTER"/>
    <property type="match status" value="1"/>
</dbReference>
<feature type="domain" description="STAS" evidence="6">
    <location>
        <begin position="429"/>
        <end position="548"/>
    </location>
</feature>
<protein>
    <submittedName>
        <fullName evidence="7">Sulfate permease 2</fullName>
    </submittedName>
</protein>
<dbReference type="PROSITE" id="PS50801">
    <property type="entry name" value="STAS"/>
    <property type="match status" value="1"/>
</dbReference>
<feature type="transmembrane region" description="Helical" evidence="5">
    <location>
        <begin position="265"/>
        <end position="288"/>
    </location>
</feature>
<dbReference type="NCBIfam" id="TIGR00815">
    <property type="entry name" value="sulP"/>
    <property type="match status" value="1"/>
</dbReference>
<dbReference type="InterPro" id="IPR001902">
    <property type="entry name" value="SLC26A/SulP_fam"/>
</dbReference>
<evidence type="ECO:0000259" key="6">
    <source>
        <dbReference type="PROSITE" id="PS50801"/>
    </source>
</evidence>
<comment type="subcellular location">
    <subcellularLocation>
        <location evidence="1">Membrane</location>
        <topology evidence="1">Multi-pass membrane protein</topology>
    </subcellularLocation>
</comment>
<keyword evidence="4 5" id="KW-0472">Membrane</keyword>
<dbReference type="GO" id="GO:0016020">
    <property type="term" value="C:membrane"/>
    <property type="evidence" value="ECO:0007669"/>
    <property type="project" value="UniProtKB-SubCell"/>
</dbReference>
<dbReference type="AlphaFoldDB" id="A0AAD5U9J2"/>
<evidence type="ECO:0000256" key="1">
    <source>
        <dbReference type="ARBA" id="ARBA00004141"/>
    </source>
</evidence>
<name>A0AAD5U9J2_9FUNG</name>
<sequence>SLAYAKLAGVPLQHGLYTSFVGVVLYFLFATSKDVTIGPTAVLSQLSGQLLAANAKGLGIDIVSYSVTLAFITGIYQLVIGFLRLGIIVDLIPVPVIAGFTSGAAIQIIIGQIAGLFGIPNINTNDAAYLVLYNTVSAFNNINFDIVIGLSTLALLVIFRIITFLLVKKGYKSAIWIGHSANAITIVLFTLISWAVNSHHSKPNFNVVGTVPTGLNYIHVPDLSHFSSIAPTAVSVLLVSVLEHVAVTKSFGRLNGYRADANQEIIALGVTNLLGPFFGGFAATGSFSRSSIKSRSGVKTPAAGLVTALIVLLAIYIITPAFYYIPSAALSAIIIGAITDLISRPALLVELWNIEFYDFLSFVIAFVITIFFSIEVAIYTSVLFALLVVLYRVARPNAYTLVRDSAGGWTGFETLKQDDDEVKASPPPPGILVFRIEEALTYPNANYITNYVNAEIQKHTKYNGKDTVERLWCESEPRVKLDAEGVWDSTSKDLPVLEAVIFDFSAVNNIDATGLQTLVDIRKDVENYAGKRVPFYFAHVRPHFEHILVYFINLLKPNHEITPVVANAENPDFNVVRSSRVIEQDRLEKYGNQTAFAKQFIFRTIDQAVQAATIEENHTSVQPEI</sequence>
<feature type="transmembrane region" description="Helical" evidence="5">
    <location>
        <begin position="97"/>
        <end position="122"/>
    </location>
</feature>
<keyword evidence="2 5" id="KW-0812">Transmembrane</keyword>